<evidence type="ECO:0000313" key="1">
    <source>
        <dbReference type="EMBL" id="ANE43180.1"/>
    </source>
</evidence>
<dbReference type="OrthoDB" id="66088at2"/>
<protein>
    <submittedName>
        <fullName evidence="1">Uncharacterized protein</fullName>
    </submittedName>
</protein>
<dbReference type="STRING" id="1182568.SU48_04685"/>
<organism evidence="1 2">
    <name type="scientific">Deinococcus puniceus</name>
    <dbReference type="NCBI Taxonomy" id="1182568"/>
    <lineage>
        <taxon>Bacteria</taxon>
        <taxon>Thermotogati</taxon>
        <taxon>Deinococcota</taxon>
        <taxon>Deinococci</taxon>
        <taxon>Deinococcales</taxon>
        <taxon>Deinococcaceae</taxon>
        <taxon>Deinococcus</taxon>
    </lineage>
</organism>
<accession>A0A172T869</accession>
<evidence type="ECO:0000313" key="2">
    <source>
        <dbReference type="Proteomes" id="UP000077363"/>
    </source>
</evidence>
<gene>
    <name evidence="1" type="ORF">SU48_04685</name>
</gene>
<reference evidence="1 2" key="1">
    <citation type="submission" date="2015-01" db="EMBL/GenBank/DDBJ databases">
        <title>Deinococcus puniceus/DY1/ whole genome sequencing.</title>
        <authorList>
            <person name="Kim M.K."/>
            <person name="Srinivasan S."/>
            <person name="Lee J.-J."/>
        </authorList>
    </citation>
    <scope>NUCLEOTIDE SEQUENCE [LARGE SCALE GENOMIC DNA]</scope>
    <source>
        <strain evidence="1 2">DY1</strain>
    </source>
</reference>
<proteinExistence type="predicted"/>
<dbReference type="PATRIC" id="fig|1182568.3.peg.975"/>
<dbReference type="AlphaFoldDB" id="A0A172T869"/>
<keyword evidence="2" id="KW-1185">Reference proteome</keyword>
<dbReference type="EMBL" id="CP011387">
    <property type="protein sequence ID" value="ANE43180.1"/>
    <property type="molecule type" value="Genomic_DNA"/>
</dbReference>
<dbReference type="RefSeq" id="WP_064014238.1">
    <property type="nucleotide sequence ID" value="NZ_CP011387.1"/>
</dbReference>
<name>A0A172T869_9DEIO</name>
<dbReference type="KEGG" id="dpu:SU48_04685"/>
<dbReference type="Proteomes" id="UP000077363">
    <property type="component" value="Chromosome"/>
</dbReference>
<sequence length="164" mass="18232">MSFALNIDPGSVLDLLVSERYGPPRLLPEQVEPYLNGLARRLGWQAQSVTPIGFQSFWVRHWQDQYGAAVGLTLHRESVTAVVLPGDEEPLLDQRRYQSTGPLLDALAADGQLILPEADWLAAPFSAAERERILAPRSGGGWEAYSLRYWKPTSRGAALFNGWD</sequence>